<organism evidence="6 7">
    <name type="scientific">Monodon monoceros</name>
    <name type="common">Narwhal</name>
    <name type="synonym">Ceratodon monodon</name>
    <dbReference type="NCBI Taxonomy" id="40151"/>
    <lineage>
        <taxon>Eukaryota</taxon>
        <taxon>Metazoa</taxon>
        <taxon>Chordata</taxon>
        <taxon>Craniata</taxon>
        <taxon>Vertebrata</taxon>
        <taxon>Euteleostomi</taxon>
        <taxon>Mammalia</taxon>
        <taxon>Eutheria</taxon>
        <taxon>Laurasiatheria</taxon>
        <taxon>Artiodactyla</taxon>
        <taxon>Whippomorpha</taxon>
        <taxon>Cetacea</taxon>
        <taxon>Odontoceti</taxon>
        <taxon>Monodontidae</taxon>
        <taxon>Monodon</taxon>
    </lineage>
</organism>
<dbReference type="GO" id="GO:0006405">
    <property type="term" value="P:RNA export from nucleus"/>
    <property type="evidence" value="ECO:0007669"/>
    <property type="project" value="TreeGrafter"/>
</dbReference>
<dbReference type="Gene3D" id="1.25.40.450">
    <property type="entry name" value="Nucleoporin, helical domain, N-terminal subdomain"/>
    <property type="match status" value="1"/>
</dbReference>
<dbReference type="InterPro" id="IPR007187">
    <property type="entry name" value="Nucleoporin_Nup133/Nup155_C"/>
</dbReference>
<dbReference type="InterPro" id="IPR042533">
    <property type="entry name" value="Nucleoporin_Nup155_C_1"/>
</dbReference>
<dbReference type="InterPro" id="IPR004870">
    <property type="entry name" value="Nucleoporin_Nup155"/>
</dbReference>
<feature type="non-terminal residue" evidence="6">
    <location>
        <position position="1"/>
    </location>
</feature>
<dbReference type="Pfam" id="PF03177">
    <property type="entry name" value="Nucleoporin_C"/>
    <property type="match status" value="1"/>
</dbReference>
<dbReference type="GO" id="GO:0000972">
    <property type="term" value="P:transcription-dependent tethering of RNA polymerase II gene DNA at nuclear periphery"/>
    <property type="evidence" value="ECO:0007669"/>
    <property type="project" value="TreeGrafter"/>
</dbReference>
<evidence type="ECO:0000256" key="1">
    <source>
        <dbReference type="ARBA" id="ARBA00004567"/>
    </source>
</evidence>
<dbReference type="Proteomes" id="UP000308365">
    <property type="component" value="Unassembled WGS sequence"/>
</dbReference>
<dbReference type="PANTHER" id="PTHR10350:SF6">
    <property type="entry name" value="NUCLEAR PORE COMPLEX PROTEIN NUP155"/>
    <property type="match status" value="1"/>
</dbReference>
<keyword evidence="3" id="KW-0653">Protein transport</keyword>
<evidence type="ECO:0000259" key="5">
    <source>
        <dbReference type="Pfam" id="PF03177"/>
    </source>
</evidence>
<keyword evidence="3" id="KW-0906">Nuclear pore complex</keyword>
<evidence type="ECO:0000256" key="3">
    <source>
        <dbReference type="ARBA" id="ARBA00023132"/>
    </source>
</evidence>
<comment type="subcellular location">
    <subcellularLocation>
        <location evidence="1">Nucleus</location>
        <location evidence="1">Nuclear pore complex</location>
    </subcellularLocation>
</comment>
<proteinExistence type="predicted"/>
<dbReference type="EMBL" id="RWIC01000086">
    <property type="protein sequence ID" value="TKC50340.1"/>
    <property type="molecule type" value="Genomic_DNA"/>
</dbReference>
<dbReference type="Gene3D" id="1.20.58.1780">
    <property type="match status" value="1"/>
</dbReference>
<keyword evidence="2" id="KW-0813">Transport</keyword>
<dbReference type="GO" id="GO:0036228">
    <property type="term" value="P:protein localization to nuclear inner membrane"/>
    <property type="evidence" value="ECO:0007669"/>
    <property type="project" value="TreeGrafter"/>
</dbReference>
<keyword evidence="3" id="KW-0811">Translocation</keyword>
<dbReference type="PANTHER" id="PTHR10350">
    <property type="entry name" value="NUCLEAR PORE COMPLEX PROTEIN NUP155"/>
    <property type="match status" value="1"/>
</dbReference>
<reference evidence="7" key="1">
    <citation type="journal article" date="2019" name="IScience">
        <title>Narwhal Genome Reveals Long-Term Low Genetic Diversity despite Current Large Abundance Size.</title>
        <authorList>
            <person name="Westbury M.V."/>
            <person name="Petersen B."/>
            <person name="Garde E."/>
            <person name="Heide-Jorgensen M.P."/>
            <person name="Lorenzen E.D."/>
        </authorList>
    </citation>
    <scope>NUCLEOTIDE SEQUENCE [LARGE SCALE GENOMIC DNA]</scope>
</reference>
<keyword evidence="3" id="KW-0509">mRNA transport</keyword>
<evidence type="ECO:0000313" key="6">
    <source>
        <dbReference type="EMBL" id="TKC50340.1"/>
    </source>
</evidence>
<name>A0A4V5PAJ6_MONMO</name>
<sequence length="137" mass="15776">EFQEQLKITTFKDLVIRDKELTGALIASLINCYIRDNAAVDGISLHLQDICPLLYSTDDAVCSKANELLQRSRQVQNKIEKERMLRESLKEYQKISNQVDLSSVCAQYRQGEKQNVLHTFCLTRRDIFLQLSVAQVI</sequence>
<dbReference type="AlphaFoldDB" id="A0A4V5PAJ6"/>
<comment type="caution">
    <text evidence="6">The sequence shown here is derived from an EMBL/GenBank/DDBJ whole genome shotgun (WGS) entry which is preliminary data.</text>
</comment>
<dbReference type="GO" id="GO:0017056">
    <property type="term" value="F:structural constituent of nuclear pore"/>
    <property type="evidence" value="ECO:0007669"/>
    <property type="project" value="InterPro"/>
</dbReference>
<gene>
    <name evidence="6" type="ORF">EI555_002001</name>
</gene>
<keyword evidence="4" id="KW-0539">Nucleus</keyword>
<feature type="domain" description="Nucleoporin Nup133/Nup155-like C-terminal" evidence="5">
    <location>
        <begin position="3"/>
        <end position="123"/>
    </location>
</feature>
<evidence type="ECO:0000313" key="7">
    <source>
        <dbReference type="Proteomes" id="UP000308365"/>
    </source>
</evidence>
<dbReference type="GO" id="GO:0044611">
    <property type="term" value="C:nuclear pore inner ring"/>
    <property type="evidence" value="ECO:0007669"/>
    <property type="project" value="TreeGrafter"/>
</dbReference>
<accession>A0A4V5PAJ6</accession>
<dbReference type="GO" id="GO:0006606">
    <property type="term" value="P:protein import into nucleus"/>
    <property type="evidence" value="ECO:0007669"/>
    <property type="project" value="TreeGrafter"/>
</dbReference>
<evidence type="ECO:0000256" key="4">
    <source>
        <dbReference type="ARBA" id="ARBA00023242"/>
    </source>
</evidence>
<evidence type="ECO:0000256" key="2">
    <source>
        <dbReference type="ARBA" id="ARBA00022448"/>
    </source>
</evidence>
<protein>
    <recommendedName>
        <fullName evidence="5">Nucleoporin Nup133/Nup155-like C-terminal domain-containing protein</fullName>
    </recommendedName>
</protein>